<keyword evidence="2" id="KW-0813">Transport</keyword>
<dbReference type="AlphaFoldDB" id="A0A0D0QJP5"/>
<dbReference type="PATRIC" id="fig|1123501.6.peg.657"/>
<evidence type="ECO:0000256" key="11">
    <source>
        <dbReference type="ARBA" id="ARBA00023075"/>
    </source>
</evidence>
<dbReference type="Proteomes" id="UP000035100">
    <property type="component" value="Unassembled WGS sequence"/>
</dbReference>
<keyword evidence="6" id="KW-1278">Translocase</keyword>
<keyword evidence="16" id="KW-0560">Oxidoreductase</keyword>
<dbReference type="GO" id="GO:0016655">
    <property type="term" value="F:oxidoreductase activity, acting on NAD(P)H, quinone or similar compound as acceptor"/>
    <property type="evidence" value="ECO:0007669"/>
    <property type="project" value="InterPro"/>
</dbReference>
<dbReference type="PANTHER" id="PTHR30335">
    <property type="entry name" value="INTEGRAL MEMBRANE PROTEIN OF SOXR-REDUCING COMPLEX"/>
    <property type="match status" value="1"/>
</dbReference>
<gene>
    <name evidence="16" type="ORF">Wenmar_00592</name>
</gene>
<dbReference type="PANTHER" id="PTHR30335:SF1">
    <property type="entry name" value="NA(+)-TRANSLOCATING NADH-QUINONE REDUCTASE SUBUNIT E"/>
    <property type="match status" value="1"/>
</dbReference>
<evidence type="ECO:0000256" key="9">
    <source>
        <dbReference type="ARBA" id="ARBA00023053"/>
    </source>
</evidence>
<comment type="caution">
    <text evidence="16">The sequence shown here is derived from an EMBL/GenBank/DDBJ whole genome shotgun (WGS) entry which is preliminary data.</text>
</comment>
<sequence>MTEAWILFLQAAFVDNMPLTLFLGLCTFLALSRRSESAIGLGIAMTGVLGVTVPLNHLIYHGLLAPGAWAWAGLPELDLSYLSLLAFIGVIAATVQLLEMLLDRHFPAIHVAFGVFLPLLTVQCAILGGSLFMVERSYTLLQATVFGLGSGVGFAVAVTMLSAIRGRLAYADLPDGLRGLGIAFVLAGLLSLGFSAFAQMAAAS</sequence>
<dbReference type="Pfam" id="PF02508">
    <property type="entry name" value="Rnf-Nqr"/>
    <property type="match status" value="1"/>
</dbReference>
<dbReference type="GO" id="GO:0012505">
    <property type="term" value="C:endomembrane system"/>
    <property type="evidence" value="ECO:0007669"/>
    <property type="project" value="UniProtKB-SubCell"/>
</dbReference>
<evidence type="ECO:0000256" key="2">
    <source>
        <dbReference type="ARBA" id="ARBA00022448"/>
    </source>
</evidence>
<feature type="transmembrane region" description="Helical" evidence="15">
    <location>
        <begin position="176"/>
        <end position="198"/>
    </location>
</feature>
<keyword evidence="17" id="KW-1185">Reference proteome</keyword>
<evidence type="ECO:0000256" key="3">
    <source>
        <dbReference type="ARBA" id="ARBA00022475"/>
    </source>
</evidence>
<keyword evidence="12 15" id="KW-0472">Membrane</keyword>
<evidence type="ECO:0000256" key="13">
    <source>
        <dbReference type="ARBA" id="ARBA00023201"/>
    </source>
</evidence>
<evidence type="ECO:0000256" key="1">
    <source>
        <dbReference type="ARBA" id="ARBA00004127"/>
    </source>
</evidence>
<feature type="transmembrane region" description="Helical" evidence="15">
    <location>
        <begin position="110"/>
        <end position="134"/>
    </location>
</feature>
<dbReference type="GO" id="GO:0005886">
    <property type="term" value="C:plasma membrane"/>
    <property type="evidence" value="ECO:0007669"/>
    <property type="project" value="TreeGrafter"/>
</dbReference>
<dbReference type="GO" id="GO:0022904">
    <property type="term" value="P:respiratory electron transport chain"/>
    <property type="evidence" value="ECO:0007669"/>
    <property type="project" value="InterPro"/>
</dbReference>
<keyword evidence="9" id="KW-0915">Sodium</keyword>
<feature type="transmembrane region" description="Helical" evidence="15">
    <location>
        <begin position="79"/>
        <end position="98"/>
    </location>
</feature>
<dbReference type="OrthoDB" id="9803631at2"/>
<dbReference type="InterPro" id="IPR003667">
    <property type="entry name" value="NqrDE/RnfAE"/>
</dbReference>
<keyword evidence="4" id="KW-0997">Cell inner membrane</keyword>
<evidence type="ECO:0000256" key="4">
    <source>
        <dbReference type="ARBA" id="ARBA00022519"/>
    </source>
</evidence>
<name>A0A0D0QJP5_9RHOB</name>
<comment type="subcellular location">
    <subcellularLocation>
        <location evidence="1">Endomembrane system</location>
        <topology evidence="1">Multi-pass membrane protein</topology>
    </subcellularLocation>
</comment>
<accession>A0A0D0QJP5</accession>
<evidence type="ECO:0000256" key="15">
    <source>
        <dbReference type="SAM" id="Phobius"/>
    </source>
</evidence>
<reference evidence="16 17" key="1">
    <citation type="submission" date="2013-01" db="EMBL/GenBank/DDBJ databases">
        <authorList>
            <person name="Fiebig A."/>
            <person name="Goeker M."/>
            <person name="Klenk H.-P.P."/>
        </authorList>
    </citation>
    <scope>NUCLEOTIDE SEQUENCE [LARGE SCALE GENOMIC DNA]</scope>
    <source>
        <strain evidence="16 17">DSM 24838</strain>
    </source>
</reference>
<evidence type="ECO:0000256" key="7">
    <source>
        <dbReference type="ARBA" id="ARBA00022989"/>
    </source>
</evidence>
<dbReference type="EMBL" id="AONG01000003">
    <property type="protein sequence ID" value="KIQ71213.1"/>
    <property type="molecule type" value="Genomic_DNA"/>
</dbReference>
<feature type="transmembrane region" description="Helical" evidence="15">
    <location>
        <begin position="6"/>
        <end position="31"/>
    </location>
</feature>
<evidence type="ECO:0000313" key="16">
    <source>
        <dbReference type="EMBL" id="KIQ71213.1"/>
    </source>
</evidence>
<protein>
    <submittedName>
        <fullName evidence="16">NADH:ubiquinone oxidoreductase, Na(+)-translocating, E subunit</fullName>
        <ecNumber evidence="16">1.6.5.-</ecNumber>
    </submittedName>
</protein>
<evidence type="ECO:0000256" key="14">
    <source>
        <dbReference type="ARBA" id="ARBA00023231"/>
    </source>
</evidence>
<evidence type="ECO:0000256" key="10">
    <source>
        <dbReference type="ARBA" id="ARBA00023065"/>
    </source>
</evidence>
<feature type="transmembrane region" description="Helical" evidence="15">
    <location>
        <begin position="38"/>
        <end position="59"/>
    </location>
</feature>
<dbReference type="EC" id="1.6.5.-" evidence="16"/>
<keyword evidence="7 15" id="KW-1133">Transmembrane helix</keyword>
<evidence type="ECO:0000313" key="17">
    <source>
        <dbReference type="Proteomes" id="UP000035100"/>
    </source>
</evidence>
<keyword evidence="13" id="KW-0739">Sodium transport</keyword>
<keyword evidence="11 16" id="KW-0830">Ubiquinone</keyword>
<dbReference type="STRING" id="1123501.Wenmar_00592"/>
<evidence type="ECO:0000256" key="5">
    <source>
        <dbReference type="ARBA" id="ARBA00022692"/>
    </source>
</evidence>
<keyword evidence="10" id="KW-0406">Ion transport</keyword>
<feature type="transmembrane region" description="Helical" evidence="15">
    <location>
        <begin position="140"/>
        <end position="164"/>
    </location>
</feature>
<dbReference type="GO" id="GO:0009276">
    <property type="term" value="C:Gram-negative-bacterium-type cell wall"/>
    <property type="evidence" value="ECO:0007669"/>
    <property type="project" value="InterPro"/>
</dbReference>
<evidence type="ECO:0000256" key="6">
    <source>
        <dbReference type="ARBA" id="ARBA00022967"/>
    </source>
</evidence>
<dbReference type="InterPro" id="IPR050133">
    <property type="entry name" value="NqrDE/RnfAE_oxidrdctase"/>
</dbReference>
<keyword evidence="5 15" id="KW-0812">Transmembrane</keyword>
<organism evidence="16 17">
    <name type="scientific">Wenxinia marina DSM 24838</name>
    <dbReference type="NCBI Taxonomy" id="1123501"/>
    <lineage>
        <taxon>Bacteria</taxon>
        <taxon>Pseudomonadati</taxon>
        <taxon>Pseudomonadota</taxon>
        <taxon>Alphaproteobacteria</taxon>
        <taxon>Rhodobacterales</taxon>
        <taxon>Roseobacteraceae</taxon>
        <taxon>Wenxinia</taxon>
    </lineage>
</organism>
<evidence type="ECO:0000256" key="12">
    <source>
        <dbReference type="ARBA" id="ARBA00023136"/>
    </source>
</evidence>
<dbReference type="eggNOG" id="COG2209">
    <property type="taxonomic scope" value="Bacteria"/>
</dbReference>
<keyword evidence="3" id="KW-1003">Cell membrane</keyword>
<dbReference type="RefSeq" id="WP_018303368.1">
    <property type="nucleotide sequence ID" value="NZ_KB902296.1"/>
</dbReference>
<keyword evidence="14" id="KW-0535">Nitrogen fixation</keyword>
<proteinExistence type="predicted"/>
<dbReference type="InterPro" id="IPR010967">
    <property type="entry name" value="NqrE"/>
</dbReference>
<evidence type="ECO:0000256" key="8">
    <source>
        <dbReference type="ARBA" id="ARBA00023027"/>
    </source>
</evidence>
<dbReference type="GO" id="GO:0006814">
    <property type="term" value="P:sodium ion transport"/>
    <property type="evidence" value="ECO:0007669"/>
    <property type="project" value="UniProtKB-KW"/>
</dbReference>
<dbReference type="NCBIfam" id="TIGR01940">
    <property type="entry name" value="nqrE"/>
    <property type="match status" value="1"/>
</dbReference>
<keyword evidence="8" id="KW-0520">NAD</keyword>
<dbReference type="PIRSF" id="PIRSF006102">
    <property type="entry name" value="NQR_DE"/>
    <property type="match status" value="1"/>
</dbReference>